<name>A0A4C1UG97_EUMVA</name>
<dbReference type="EMBL" id="BGZK01000167">
    <property type="protein sequence ID" value="GBP24944.1"/>
    <property type="molecule type" value="Genomic_DNA"/>
</dbReference>
<accession>A0A4C1UG97</accession>
<dbReference type="Proteomes" id="UP000299102">
    <property type="component" value="Unassembled WGS sequence"/>
</dbReference>
<evidence type="ECO:0000313" key="2">
    <source>
        <dbReference type="Proteomes" id="UP000299102"/>
    </source>
</evidence>
<organism evidence="1 2">
    <name type="scientific">Eumeta variegata</name>
    <name type="common">Bagworm moth</name>
    <name type="synonym">Eumeta japonica</name>
    <dbReference type="NCBI Taxonomy" id="151549"/>
    <lineage>
        <taxon>Eukaryota</taxon>
        <taxon>Metazoa</taxon>
        <taxon>Ecdysozoa</taxon>
        <taxon>Arthropoda</taxon>
        <taxon>Hexapoda</taxon>
        <taxon>Insecta</taxon>
        <taxon>Pterygota</taxon>
        <taxon>Neoptera</taxon>
        <taxon>Endopterygota</taxon>
        <taxon>Lepidoptera</taxon>
        <taxon>Glossata</taxon>
        <taxon>Ditrysia</taxon>
        <taxon>Tineoidea</taxon>
        <taxon>Psychidae</taxon>
        <taxon>Oiketicinae</taxon>
        <taxon>Eumeta</taxon>
    </lineage>
</organism>
<dbReference type="PANTHER" id="PTHR47027">
    <property type="entry name" value="REVERSE TRANSCRIPTASE DOMAIN-CONTAINING PROTEIN"/>
    <property type="match status" value="1"/>
</dbReference>
<proteinExistence type="predicted"/>
<sequence length="214" mass="24725">MSCLSSASLYADDQVIHAPSARGLQETVNKMNDSVKKRGTKVNVGKTKFMVFERGESTTKCNVHIDGEKVEQVKEFVYLDTLFTNGGKHDRDIKRRVNAGNKCNRCVVCVRSLGNIDMVTVILENSVIWKEDVVTRVKRGMLRWFDHLEMMNERRLMIQIYRANGCDEKVSKDRPRKFYADRIGGILKMGQILNTRNRRACKIRFMDVSEEREI</sequence>
<dbReference type="PANTHER" id="PTHR47027:SF20">
    <property type="entry name" value="REVERSE TRANSCRIPTASE-LIKE PROTEIN WITH RNA-DIRECTED DNA POLYMERASE DOMAIN"/>
    <property type="match status" value="1"/>
</dbReference>
<gene>
    <name evidence="1" type="ORF">EVAR_12611_1</name>
</gene>
<reference evidence="1 2" key="1">
    <citation type="journal article" date="2019" name="Commun. Biol.">
        <title>The bagworm genome reveals a unique fibroin gene that provides high tensile strength.</title>
        <authorList>
            <person name="Kono N."/>
            <person name="Nakamura H."/>
            <person name="Ohtoshi R."/>
            <person name="Tomita M."/>
            <person name="Numata K."/>
            <person name="Arakawa K."/>
        </authorList>
    </citation>
    <scope>NUCLEOTIDE SEQUENCE [LARGE SCALE GENOMIC DNA]</scope>
</reference>
<protein>
    <recommendedName>
        <fullName evidence="3">Reverse transcriptase domain-containing protein</fullName>
    </recommendedName>
</protein>
<dbReference type="AlphaFoldDB" id="A0A4C1UG97"/>
<evidence type="ECO:0000313" key="1">
    <source>
        <dbReference type="EMBL" id="GBP24944.1"/>
    </source>
</evidence>
<dbReference type="STRING" id="151549.A0A4C1UG97"/>
<comment type="caution">
    <text evidence="1">The sequence shown here is derived from an EMBL/GenBank/DDBJ whole genome shotgun (WGS) entry which is preliminary data.</text>
</comment>
<keyword evidence="2" id="KW-1185">Reference proteome</keyword>
<dbReference type="OrthoDB" id="425681at2759"/>
<evidence type="ECO:0008006" key="3">
    <source>
        <dbReference type="Google" id="ProtNLM"/>
    </source>
</evidence>